<feature type="chain" id="PRO_5045571401" evidence="4">
    <location>
        <begin position="21"/>
        <end position="427"/>
    </location>
</feature>
<sequence>MKRGLIAAIGVVALMAGATACGSDDGKGDSGKKTGPDSYKGQTLTVWAMDGSTPPGWTKDLTAAFKKKTGATLKFQTQKWDGIQQKITTALSESTPPDVIEVGNTQTPAYAATGGLADLSDLKQEIGGDWVDALNKSSVFDGKQYAAPWYFANRVVIYNKKVWADAGIKDTPKTRDEFFKDLDAIKKKGKAEPIYMPGQNWYFFDGLTIGQGADLVKKEGDKYVSNLSDPKVAAAMELYKKYQSYSKAPKDKDEATPQQAEVFAKGNVGAFVGMGWEAGTAIAANKKIEGDIGYFTIPGETADKPEGVFLGGSNFAVAAGSKKQDLAKEFLKLALSDQFEGQLAKENGVIPNKESLNSNLTGNGAAEAAAPAAVGGGTTPLIPEWAAVENAPNPIKSYMTAVLNGKSPADAAKAVESEINKRLSQTS</sequence>
<evidence type="ECO:0000256" key="3">
    <source>
        <dbReference type="ARBA" id="ARBA00022729"/>
    </source>
</evidence>
<dbReference type="InterPro" id="IPR006059">
    <property type="entry name" value="SBP"/>
</dbReference>
<dbReference type="PANTHER" id="PTHR30061">
    <property type="entry name" value="MALTOSE-BINDING PERIPLASMIC PROTEIN"/>
    <property type="match status" value="1"/>
</dbReference>
<evidence type="ECO:0000256" key="4">
    <source>
        <dbReference type="SAM" id="SignalP"/>
    </source>
</evidence>
<keyword evidence="3 4" id="KW-0732">Signal</keyword>
<name>A0ABV2U2L6_9ACTN</name>
<comment type="similarity">
    <text evidence="1">Belongs to the bacterial solute-binding protein 1 family.</text>
</comment>
<evidence type="ECO:0000256" key="1">
    <source>
        <dbReference type="ARBA" id="ARBA00008520"/>
    </source>
</evidence>
<gene>
    <name evidence="5" type="ORF">ABZV61_02600</name>
</gene>
<organism evidence="5 6">
    <name type="scientific">Streptomyces sp. 900116325</name>
    <dbReference type="NCBI Taxonomy" id="3154295"/>
    <lineage>
        <taxon>Bacteria</taxon>
        <taxon>Bacillati</taxon>
        <taxon>Actinomycetota</taxon>
        <taxon>Actinomycetes</taxon>
        <taxon>Kitasatosporales</taxon>
        <taxon>Streptomycetaceae</taxon>
        <taxon>Streptomyces</taxon>
    </lineage>
</organism>
<dbReference type="Gene3D" id="3.40.190.10">
    <property type="entry name" value="Periplasmic binding protein-like II"/>
    <property type="match status" value="2"/>
</dbReference>
<comment type="caution">
    <text evidence="5">The sequence shown here is derived from an EMBL/GenBank/DDBJ whole genome shotgun (WGS) entry which is preliminary data.</text>
</comment>
<accession>A0ABV2U2L6</accession>
<reference evidence="5 6" key="1">
    <citation type="submission" date="2024-06" db="EMBL/GenBank/DDBJ databases">
        <title>The Natural Products Discovery Center: Release of the First 8490 Sequenced Strains for Exploring Actinobacteria Biosynthetic Diversity.</title>
        <authorList>
            <person name="Kalkreuter E."/>
            <person name="Kautsar S.A."/>
            <person name="Yang D."/>
            <person name="Bader C.D."/>
            <person name="Teijaro C.N."/>
            <person name="Fluegel L."/>
            <person name="Davis C.M."/>
            <person name="Simpson J.R."/>
            <person name="Lauterbach L."/>
            <person name="Steele A.D."/>
            <person name="Gui C."/>
            <person name="Meng S."/>
            <person name="Li G."/>
            <person name="Viehrig K."/>
            <person name="Ye F."/>
            <person name="Su P."/>
            <person name="Kiefer A.F."/>
            <person name="Nichols A."/>
            <person name="Cepeda A.J."/>
            <person name="Yan W."/>
            <person name="Fan B."/>
            <person name="Jiang Y."/>
            <person name="Adhikari A."/>
            <person name="Zheng C.-J."/>
            <person name="Schuster L."/>
            <person name="Cowan T.M."/>
            <person name="Smanski M.J."/>
            <person name="Chevrette M.G."/>
            <person name="De Carvalho L.P.S."/>
            <person name="Shen B."/>
        </authorList>
    </citation>
    <scope>NUCLEOTIDE SEQUENCE [LARGE SCALE GENOMIC DNA]</scope>
    <source>
        <strain evidence="5 6">NPDC005137</strain>
    </source>
</reference>
<evidence type="ECO:0000313" key="6">
    <source>
        <dbReference type="Proteomes" id="UP001550044"/>
    </source>
</evidence>
<dbReference type="EMBL" id="JBEXIP010000001">
    <property type="protein sequence ID" value="MET8431689.1"/>
    <property type="molecule type" value="Genomic_DNA"/>
</dbReference>
<keyword evidence="2" id="KW-0813">Transport</keyword>
<dbReference type="SUPFAM" id="SSF53850">
    <property type="entry name" value="Periplasmic binding protein-like II"/>
    <property type="match status" value="1"/>
</dbReference>
<dbReference type="PROSITE" id="PS51257">
    <property type="entry name" value="PROKAR_LIPOPROTEIN"/>
    <property type="match status" value="1"/>
</dbReference>
<evidence type="ECO:0000313" key="5">
    <source>
        <dbReference type="EMBL" id="MET8431689.1"/>
    </source>
</evidence>
<proteinExistence type="inferred from homology"/>
<dbReference type="Proteomes" id="UP001550044">
    <property type="component" value="Unassembled WGS sequence"/>
</dbReference>
<dbReference type="PANTHER" id="PTHR30061:SF50">
    <property type="entry name" value="MALTOSE_MALTODEXTRIN-BINDING PERIPLASMIC PROTEIN"/>
    <property type="match status" value="1"/>
</dbReference>
<keyword evidence="6" id="KW-1185">Reference proteome</keyword>
<protein>
    <submittedName>
        <fullName evidence="5">Extracellular solute-binding protein</fullName>
    </submittedName>
</protein>
<dbReference type="RefSeq" id="WP_352301228.1">
    <property type="nucleotide sequence ID" value="NZ_JBEOSG010000002.1"/>
</dbReference>
<evidence type="ECO:0000256" key="2">
    <source>
        <dbReference type="ARBA" id="ARBA00022448"/>
    </source>
</evidence>
<feature type="signal peptide" evidence="4">
    <location>
        <begin position="1"/>
        <end position="20"/>
    </location>
</feature>
<dbReference type="Pfam" id="PF01547">
    <property type="entry name" value="SBP_bac_1"/>
    <property type="match status" value="1"/>
</dbReference>